<feature type="transmembrane region" description="Helical" evidence="8">
    <location>
        <begin position="135"/>
        <end position="154"/>
    </location>
</feature>
<feature type="transmembrane region" description="Helical" evidence="8">
    <location>
        <begin position="107"/>
        <end position="129"/>
    </location>
</feature>
<accession>A0A7G1HZ52</accession>
<keyword evidence="7 8" id="KW-0464">Manganese</keyword>
<comment type="subcellular location">
    <subcellularLocation>
        <location evidence="8">Cell membrane</location>
        <topology evidence="8">Multi-pass membrane protein</topology>
    </subcellularLocation>
</comment>
<dbReference type="RefSeq" id="WP_200754992.1">
    <property type="nucleotide sequence ID" value="NZ_AP023322.1"/>
</dbReference>
<feature type="transmembrane region" description="Helical" evidence="8">
    <location>
        <begin position="166"/>
        <end position="183"/>
    </location>
</feature>
<evidence type="ECO:0000256" key="6">
    <source>
        <dbReference type="ARBA" id="ARBA00023136"/>
    </source>
</evidence>
<comment type="function">
    <text evidence="8">Probably functions as a manganese efflux pump.</text>
</comment>
<dbReference type="PANTHER" id="PTHR35529">
    <property type="entry name" value="MANGANESE EFFLUX PUMP MNTP-RELATED"/>
    <property type="match status" value="1"/>
</dbReference>
<evidence type="ECO:0000256" key="5">
    <source>
        <dbReference type="ARBA" id="ARBA00023065"/>
    </source>
</evidence>
<reference evidence="10" key="1">
    <citation type="submission" date="2020-07" db="EMBL/GenBank/DDBJ databases">
        <title>Complete genome sequencing of Coprobacter sp. strain 2CBH44.</title>
        <authorList>
            <person name="Sakamoto M."/>
            <person name="Murakami T."/>
            <person name="Mori H."/>
        </authorList>
    </citation>
    <scope>NUCLEOTIDE SEQUENCE [LARGE SCALE GENOMIC DNA]</scope>
    <source>
        <strain evidence="10">2CBH44</strain>
    </source>
</reference>
<organism evidence="9 10">
    <name type="scientific">Coprobacter secundus subsp. similis</name>
    <dbReference type="NCBI Taxonomy" id="2751153"/>
    <lineage>
        <taxon>Bacteria</taxon>
        <taxon>Pseudomonadati</taxon>
        <taxon>Bacteroidota</taxon>
        <taxon>Bacteroidia</taxon>
        <taxon>Bacteroidales</taxon>
        <taxon>Barnesiellaceae</taxon>
        <taxon>Coprobacter</taxon>
    </lineage>
</organism>
<keyword evidence="5 8" id="KW-0406">Ion transport</keyword>
<keyword evidence="2 8" id="KW-1003">Cell membrane</keyword>
<keyword evidence="3 8" id="KW-0812">Transmembrane</keyword>
<dbReference type="Proteomes" id="UP000594042">
    <property type="component" value="Chromosome"/>
</dbReference>
<evidence type="ECO:0000256" key="4">
    <source>
        <dbReference type="ARBA" id="ARBA00022989"/>
    </source>
</evidence>
<dbReference type="InterPro" id="IPR022929">
    <property type="entry name" value="Put_MntP"/>
</dbReference>
<dbReference type="KEGG" id="copr:Cop2CBH44_26660"/>
<dbReference type="PANTHER" id="PTHR35529:SF1">
    <property type="entry name" value="MANGANESE EFFLUX PUMP MNTP-RELATED"/>
    <property type="match status" value="1"/>
</dbReference>
<proteinExistence type="inferred from homology"/>
<dbReference type="GO" id="GO:0005384">
    <property type="term" value="F:manganese ion transmembrane transporter activity"/>
    <property type="evidence" value="ECO:0007669"/>
    <property type="project" value="UniProtKB-UniRule"/>
</dbReference>
<evidence type="ECO:0000256" key="7">
    <source>
        <dbReference type="ARBA" id="ARBA00023211"/>
    </source>
</evidence>
<keyword evidence="4 8" id="KW-1133">Transmembrane helix</keyword>
<evidence type="ECO:0000313" key="10">
    <source>
        <dbReference type="Proteomes" id="UP000594042"/>
    </source>
</evidence>
<feature type="transmembrane region" description="Helical" evidence="8">
    <location>
        <begin position="6"/>
        <end position="28"/>
    </location>
</feature>
<protein>
    <recommendedName>
        <fullName evidence="8">Putative manganese efflux pump MntP</fullName>
    </recommendedName>
</protein>
<feature type="transmembrane region" description="Helical" evidence="8">
    <location>
        <begin position="70"/>
        <end position="86"/>
    </location>
</feature>
<keyword evidence="10" id="KW-1185">Reference proteome</keyword>
<dbReference type="AlphaFoldDB" id="A0A7G1HZ52"/>
<comment type="similarity">
    <text evidence="8">Belongs to the MntP (TC 9.B.29) family.</text>
</comment>
<dbReference type="GO" id="GO:0005886">
    <property type="term" value="C:plasma membrane"/>
    <property type="evidence" value="ECO:0007669"/>
    <property type="project" value="UniProtKB-SubCell"/>
</dbReference>
<evidence type="ECO:0000256" key="1">
    <source>
        <dbReference type="ARBA" id="ARBA00022448"/>
    </source>
</evidence>
<dbReference type="InterPro" id="IPR003810">
    <property type="entry name" value="Mntp/YtaF"/>
</dbReference>
<evidence type="ECO:0000256" key="8">
    <source>
        <dbReference type="HAMAP-Rule" id="MF_01521"/>
    </source>
</evidence>
<keyword evidence="1 8" id="KW-0813">Transport</keyword>
<name>A0A7G1HZ52_9BACT</name>
<sequence>MGIFEIFLLAVGLSMDSFAVSLTSGVILKPFRWTKVVKIATFLAVFQGAMPLLGWWLGRGFQQYIQDYDHWVAFVLLLILGSKMIVEGRPKKDETCPCCFDPSKTRTLLGLSVATSIDALAVGISFAFLKVDMCLPTVIITGTTFTFSVLALNIGRYFGRKLKTGAEIFGGIILILIGVKILIEHLCA</sequence>
<evidence type="ECO:0000256" key="2">
    <source>
        <dbReference type="ARBA" id="ARBA00022475"/>
    </source>
</evidence>
<dbReference type="HAMAP" id="MF_01521">
    <property type="entry name" value="MntP_pump"/>
    <property type="match status" value="1"/>
</dbReference>
<evidence type="ECO:0000256" key="3">
    <source>
        <dbReference type="ARBA" id="ARBA00022692"/>
    </source>
</evidence>
<evidence type="ECO:0000313" key="9">
    <source>
        <dbReference type="EMBL" id="BCI64313.1"/>
    </source>
</evidence>
<dbReference type="Pfam" id="PF02659">
    <property type="entry name" value="Mntp"/>
    <property type="match status" value="1"/>
</dbReference>
<keyword evidence="6 8" id="KW-0472">Membrane</keyword>
<feature type="transmembrane region" description="Helical" evidence="8">
    <location>
        <begin position="40"/>
        <end position="58"/>
    </location>
</feature>
<gene>
    <name evidence="8" type="primary">mntP</name>
    <name evidence="9" type="ORF">Cop2CBH44_26660</name>
</gene>
<dbReference type="EMBL" id="AP023322">
    <property type="protein sequence ID" value="BCI64313.1"/>
    <property type="molecule type" value="Genomic_DNA"/>
</dbReference>